<evidence type="ECO:0000256" key="7">
    <source>
        <dbReference type="SAM" id="Coils"/>
    </source>
</evidence>
<reference evidence="9" key="1">
    <citation type="submission" date="2018-05" db="EMBL/GenBank/DDBJ databases">
        <authorList>
            <person name="Lanie J.A."/>
            <person name="Ng W.-L."/>
            <person name="Kazmierczak K.M."/>
            <person name="Andrzejewski T.M."/>
            <person name="Davidsen T.M."/>
            <person name="Wayne K.J."/>
            <person name="Tettelin H."/>
            <person name="Glass J.I."/>
            <person name="Rusch D."/>
            <person name="Podicherti R."/>
            <person name="Tsui H.-C.T."/>
            <person name="Winkler M.E."/>
        </authorList>
    </citation>
    <scope>NUCLEOTIDE SEQUENCE</scope>
</reference>
<dbReference type="GO" id="GO:0003677">
    <property type="term" value="F:DNA binding"/>
    <property type="evidence" value="ECO:0007669"/>
    <property type="project" value="UniProtKB-KW"/>
</dbReference>
<keyword evidence="3" id="KW-0547">Nucleotide-binding</keyword>
<feature type="coiled-coil region" evidence="7">
    <location>
        <begin position="207"/>
        <end position="248"/>
    </location>
</feature>
<feature type="coiled-coil region" evidence="7">
    <location>
        <begin position="55"/>
        <end position="82"/>
    </location>
</feature>
<sequence>QKNDEAITILDNCKIIIEEYADSYSKNQNIKKESVKRNERIKIIEKETESWKNLLINSEKMINQLNERKQKLINKLEDLEKQPQSQAEKKGQISESLRLAEKEKQENEIIIEETDIKISNLNSELNKTKEDTIQIRERKASSGATIEGLKKRKNDLLDRVETELGLNENNILEFSNLEKNEEFPDAVTQEELLDKKKRAREKLGSVNLRADEETEKYESEIKKMEQDRQDLATAIIKLKESINELNQKGRERLLEAFERVNRKFNEVYTKLFNGGNAKLELVDSDDPLDAGLELLVSPPGKRLQSITLLSGGEQALTALSLIFAVFLSNPSPICVLDEVDAPLDDANVTRFCNLLYELTKITSTRFIIVTHHALTMSKMDRLYGITMPEKGVSQLVAVDLQKAEGMVA</sequence>
<feature type="domain" description="RecF/RecN/SMC N-terminal" evidence="8">
    <location>
        <begin position="112"/>
        <end position="393"/>
    </location>
</feature>
<evidence type="ECO:0000313" key="9">
    <source>
        <dbReference type="EMBL" id="SVC29793.1"/>
    </source>
</evidence>
<evidence type="ECO:0000256" key="1">
    <source>
        <dbReference type="ARBA" id="ARBA00004496"/>
    </source>
</evidence>
<feature type="non-terminal residue" evidence="9">
    <location>
        <position position="1"/>
    </location>
</feature>
<accession>A0A382L1X9</accession>
<evidence type="ECO:0000259" key="8">
    <source>
        <dbReference type="Pfam" id="PF02463"/>
    </source>
</evidence>
<keyword evidence="4" id="KW-0067">ATP-binding</keyword>
<evidence type="ECO:0000256" key="4">
    <source>
        <dbReference type="ARBA" id="ARBA00022840"/>
    </source>
</evidence>
<dbReference type="GO" id="GO:0005737">
    <property type="term" value="C:cytoplasm"/>
    <property type="evidence" value="ECO:0007669"/>
    <property type="project" value="UniProtKB-SubCell"/>
</dbReference>
<protein>
    <recommendedName>
        <fullName evidence="8">RecF/RecN/SMC N-terminal domain-containing protein</fullName>
    </recommendedName>
</protein>
<evidence type="ECO:0000256" key="5">
    <source>
        <dbReference type="ARBA" id="ARBA00023054"/>
    </source>
</evidence>
<evidence type="ECO:0000256" key="2">
    <source>
        <dbReference type="ARBA" id="ARBA00022490"/>
    </source>
</evidence>
<dbReference type="EMBL" id="UINC01083764">
    <property type="protein sequence ID" value="SVC29793.1"/>
    <property type="molecule type" value="Genomic_DNA"/>
</dbReference>
<gene>
    <name evidence="9" type="ORF">METZ01_LOCUS282647</name>
</gene>
<evidence type="ECO:0000256" key="3">
    <source>
        <dbReference type="ARBA" id="ARBA00022741"/>
    </source>
</evidence>
<dbReference type="InterPro" id="IPR003395">
    <property type="entry name" value="RecF/RecN/SMC_N"/>
</dbReference>
<evidence type="ECO:0000256" key="6">
    <source>
        <dbReference type="ARBA" id="ARBA00023125"/>
    </source>
</evidence>
<organism evidence="9">
    <name type="scientific">marine metagenome</name>
    <dbReference type="NCBI Taxonomy" id="408172"/>
    <lineage>
        <taxon>unclassified sequences</taxon>
        <taxon>metagenomes</taxon>
        <taxon>ecological metagenomes</taxon>
    </lineage>
</organism>
<proteinExistence type="predicted"/>
<dbReference type="SUPFAM" id="SSF52540">
    <property type="entry name" value="P-loop containing nucleoside triphosphate hydrolases"/>
    <property type="match status" value="1"/>
</dbReference>
<dbReference type="GO" id="GO:0005524">
    <property type="term" value="F:ATP binding"/>
    <property type="evidence" value="ECO:0007669"/>
    <property type="project" value="UniProtKB-KW"/>
</dbReference>
<feature type="coiled-coil region" evidence="7">
    <location>
        <begin position="111"/>
        <end position="138"/>
    </location>
</feature>
<dbReference type="AlphaFoldDB" id="A0A382L1X9"/>
<keyword evidence="6" id="KW-0238">DNA-binding</keyword>
<dbReference type="CDD" id="cd03278">
    <property type="entry name" value="ABC_SMC_barmotin"/>
    <property type="match status" value="1"/>
</dbReference>
<keyword evidence="2" id="KW-0963">Cytoplasm</keyword>
<comment type="subcellular location">
    <subcellularLocation>
        <location evidence="1">Cytoplasm</location>
    </subcellularLocation>
</comment>
<dbReference type="InterPro" id="IPR027417">
    <property type="entry name" value="P-loop_NTPase"/>
</dbReference>
<dbReference type="Gene3D" id="3.40.50.300">
    <property type="entry name" value="P-loop containing nucleotide triphosphate hydrolases"/>
    <property type="match status" value="1"/>
</dbReference>
<keyword evidence="5 7" id="KW-0175">Coiled coil</keyword>
<dbReference type="PANTHER" id="PTHR43977">
    <property type="entry name" value="STRUCTURAL MAINTENANCE OF CHROMOSOMES PROTEIN 3"/>
    <property type="match status" value="1"/>
</dbReference>
<dbReference type="FunFam" id="3.40.50.300:FF:000901">
    <property type="entry name" value="Chromosome partition protein Smc"/>
    <property type="match status" value="1"/>
</dbReference>
<dbReference type="Pfam" id="PF02463">
    <property type="entry name" value="SMC_N"/>
    <property type="match status" value="1"/>
</dbReference>
<name>A0A382L1X9_9ZZZZ</name>